<keyword evidence="2" id="KW-0812">Transmembrane</keyword>
<dbReference type="Proteomes" id="UP001500621">
    <property type="component" value="Unassembled WGS sequence"/>
</dbReference>
<keyword evidence="2" id="KW-0472">Membrane</keyword>
<keyword evidence="2" id="KW-1133">Transmembrane helix</keyword>
<comment type="caution">
    <text evidence="3">The sequence shown here is derived from an EMBL/GenBank/DDBJ whole genome shotgun (WGS) entry which is preliminary data.</text>
</comment>
<dbReference type="EMBL" id="BAABIM010000005">
    <property type="protein sequence ID" value="GAA4697263.1"/>
    <property type="molecule type" value="Genomic_DNA"/>
</dbReference>
<protein>
    <recommendedName>
        <fullName evidence="5">DUF3558 domain-containing protein</fullName>
    </recommendedName>
</protein>
<evidence type="ECO:0000313" key="3">
    <source>
        <dbReference type="EMBL" id="GAA4697263.1"/>
    </source>
</evidence>
<gene>
    <name evidence="3" type="ORF">GCM10023226_39630</name>
</gene>
<evidence type="ECO:0000313" key="4">
    <source>
        <dbReference type="Proteomes" id="UP001500621"/>
    </source>
</evidence>
<sequence length="223" mass="22479">MSDDTPDPLRDALAGGAPAPDVAAVDRLAAVHRRRRAARTRLVAAGGLAVAAVVVGAVVGWGLMGEQGEETVPATGVDRSSEAAPDLTCPPDGVLPGAPDPRDPETGQETELPADPVSARLCPGPLQLVPQPPGEGSGEEAAVEAGTAAELVAAVNATDPQDPAVTMCTRDAGPDHLLLLGYSDGTVVPAGVESFGCRWVWVGGTPRPAADAVLDLMDVHGIS</sequence>
<feature type="region of interest" description="Disordered" evidence="1">
    <location>
        <begin position="71"/>
        <end position="118"/>
    </location>
</feature>
<evidence type="ECO:0000256" key="1">
    <source>
        <dbReference type="SAM" id="MobiDB-lite"/>
    </source>
</evidence>
<accession>A0ABP8X0H5</accession>
<name>A0ABP8X0H5_9ACTN</name>
<evidence type="ECO:0000256" key="2">
    <source>
        <dbReference type="SAM" id="Phobius"/>
    </source>
</evidence>
<reference evidence="4" key="1">
    <citation type="journal article" date="2019" name="Int. J. Syst. Evol. Microbiol.">
        <title>The Global Catalogue of Microorganisms (GCM) 10K type strain sequencing project: providing services to taxonomists for standard genome sequencing and annotation.</title>
        <authorList>
            <consortium name="The Broad Institute Genomics Platform"/>
            <consortium name="The Broad Institute Genome Sequencing Center for Infectious Disease"/>
            <person name="Wu L."/>
            <person name="Ma J."/>
        </authorList>
    </citation>
    <scope>NUCLEOTIDE SEQUENCE [LARGE SCALE GENOMIC DNA]</scope>
    <source>
        <strain evidence="4">JCM 18127</strain>
    </source>
</reference>
<evidence type="ECO:0008006" key="5">
    <source>
        <dbReference type="Google" id="ProtNLM"/>
    </source>
</evidence>
<dbReference type="RefSeq" id="WP_345271491.1">
    <property type="nucleotide sequence ID" value="NZ_BAABIM010000005.1"/>
</dbReference>
<proteinExistence type="predicted"/>
<feature type="transmembrane region" description="Helical" evidence="2">
    <location>
        <begin position="42"/>
        <end position="64"/>
    </location>
</feature>
<keyword evidence="4" id="KW-1185">Reference proteome</keyword>
<organism evidence="3 4">
    <name type="scientific">Nocardioides nanhaiensis</name>
    <dbReference type="NCBI Taxonomy" id="1476871"/>
    <lineage>
        <taxon>Bacteria</taxon>
        <taxon>Bacillati</taxon>
        <taxon>Actinomycetota</taxon>
        <taxon>Actinomycetes</taxon>
        <taxon>Propionibacteriales</taxon>
        <taxon>Nocardioidaceae</taxon>
        <taxon>Nocardioides</taxon>
    </lineage>
</organism>